<evidence type="ECO:0000313" key="3">
    <source>
        <dbReference type="Proteomes" id="UP000177383"/>
    </source>
</evidence>
<sequence>MKKIIIGFFIIIYTFLAPSFVYAFDCSTCLYPGANQCSVDCKNCGLCSEPTGICNPIIKGLCGENNAPAKFGGLISSIFVAFLVVGALFTLFNLFTGGLMWITSGGDKAGLENARNRILNAVIGLGVLAASWAIFIIISQFLGLGSGFGFSLPTLFSQ</sequence>
<reference evidence="2 3" key="1">
    <citation type="journal article" date="2016" name="Nat. Commun.">
        <title>Thousands of microbial genomes shed light on interconnected biogeochemical processes in an aquifer system.</title>
        <authorList>
            <person name="Anantharaman K."/>
            <person name="Brown C.T."/>
            <person name="Hug L.A."/>
            <person name="Sharon I."/>
            <person name="Castelle C.J."/>
            <person name="Probst A.J."/>
            <person name="Thomas B.C."/>
            <person name="Singh A."/>
            <person name="Wilkins M.J."/>
            <person name="Karaoz U."/>
            <person name="Brodie E.L."/>
            <person name="Williams K.H."/>
            <person name="Hubbard S.S."/>
            <person name="Banfield J.F."/>
        </authorList>
    </citation>
    <scope>NUCLEOTIDE SEQUENCE [LARGE SCALE GENOMIC DNA]</scope>
</reference>
<comment type="caution">
    <text evidence="2">The sequence shown here is derived from an EMBL/GenBank/DDBJ whole genome shotgun (WGS) entry which is preliminary data.</text>
</comment>
<accession>A0A1F5ZQU1</accession>
<keyword evidence="1" id="KW-0472">Membrane</keyword>
<proteinExistence type="predicted"/>
<feature type="transmembrane region" description="Helical" evidence="1">
    <location>
        <begin position="118"/>
        <end position="142"/>
    </location>
</feature>
<name>A0A1F5ZQU1_9BACT</name>
<feature type="transmembrane region" description="Helical" evidence="1">
    <location>
        <begin position="74"/>
        <end position="97"/>
    </location>
</feature>
<evidence type="ECO:0000313" key="2">
    <source>
        <dbReference type="EMBL" id="OGG14870.1"/>
    </source>
</evidence>
<dbReference type="InterPro" id="IPR043993">
    <property type="entry name" value="T4SS_pilin"/>
</dbReference>
<organism evidence="2 3">
    <name type="scientific">Candidatus Gottesmanbacteria bacterium RIFCSPHIGHO2_01_FULL_39_10</name>
    <dbReference type="NCBI Taxonomy" id="1798375"/>
    <lineage>
        <taxon>Bacteria</taxon>
        <taxon>Candidatus Gottesmaniibacteriota</taxon>
    </lineage>
</organism>
<dbReference type="Pfam" id="PF18895">
    <property type="entry name" value="T4SS_pilin"/>
    <property type="match status" value="1"/>
</dbReference>
<gene>
    <name evidence="2" type="ORF">A2773_01215</name>
</gene>
<keyword evidence="1" id="KW-0812">Transmembrane</keyword>
<dbReference type="STRING" id="1798375.A2773_01215"/>
<keyword evidence="1" id="KW-1133">Transmembrane helix</keyword>
<protein>
    <submittedName>
        <fullName evidence="2">Uncharacterized protein</fullName>
    </submittedName>
</protein>
<dbReference type="Proteomes" id="UP000177383">
    <property type="component" value="Unassembled WGS sequence"/>
</dbReference>
<dbReference type="AlphaFoldDB" id="A0A1F5ZQU1"/>
<dbReference type="EMBL" id="MFJE01000009">
    <property type="protein sequence ID" value="OGG14870.1"/>
    <property type="molecule type" value="Genomic_DNA"/>
</dbReference>
<evidence type="ECO:0000256" key="1">
    <source>
        <dbReference type="SAM" id="Phobius"/>
    </source>
</evidence>